<gene>
    <name evidence="1" type="ORF">CR513_45261</name>
</gene>
<reference evidence="1" key="1">
    <citation type="submission" date="2018-05" db="EMBL/GenBank/DDBJ databases">
        <title>Draft genome of Mucuna pruriens seed.</title>
        <authorList>
            <person name="Nnadi N.E."/>
            <person name="Vos R."/>
            <person name="Hasami M.H."/>
            <person name="Devisetty U.K."/>
            <person name="Aguiy J.C."/>
        </authorList>
    </citation>
    <scope>NUCLEOTIDE SEQUENCE [LARGE SCALE GENOMIC DNA]</scope>
    <source>
        <strain evidence="1">JCA_2017</strain>
    </source>
</reference>
<proteinExistence type="predicted"/>
<organism evidence="1 2">
    <name type="scientific">Mucuna pruriens</name>
    <name type="common">Velvet bean</name>
    <name type="synonym">Dolichos pruriens</name>
    <dbReference type="NCBI Taxonomy" id="157652"/>
    <lineage>
        <taxon>Eukaryota</taxon>
        <taxon>Viridiplantae</taxon>
        <taxon>Streptophyta</taxon>
        <taxon>Embryophyta</taxon>
        <taxon>Tracheophyta</taxon>
        <taxon>Spermatophyta</taxon>
        <taxon>Magnoliopsida</taxon>
        <taxon>eudicotyledons</taxon>
        <taxon>Gunneridae</taxon>
        <taxon>Pentapetalae</taxon>
        <taxon>rosids</taxon>
        <taxon>fabids</taxon>
        <taxon>Fabales</taxon>
        <taxon>Fabaceae</taxon>
        <taxon>Papilionoideae</taxon>
        <taxon>50 kb inversion clade</taxon>
        <taxon>NPAAA clade</taxon>
        <taxon>indigoferoid/millettioid clade</taxon>
        <taxon>Phaseoleae</taxon>
        <taxon>Mucuna</taxon>
    </lineage>
</organism>
<evidence type="ECO:0000313" key="2">
    <source>
        <dbReference type="Proteomes" id="UP000257109"/>
    </source>
</evidence>
<name>A0A371F9F7_MUCPR</name>
<dbReference type="Proteomes" id="UP000257109">
    <property type="component" value="Unassembled WGS sequence"/>
</dbReference>
<dbReference type="EMBL" id="QJKJ01010009">
    <property type="protein sequence ID" value="RDX74926.1"/>
    <property type="molecule type" value="Genomic_DNA"/>
</dbReference>
<evidence type="ECO:0000313" key="1">
    <source>
        <dbReference type="EMBL" id="RDX74926.1"/>
    </source>
</evidence>
<feature type="non-terminal residue" evidence="1">
    <location>
        <position position="1"/>
    </location>
</feature>
<accession>A0A371F9F7</accession>
<protein>
    <submittedName>
        <fullName evidence="1">Uncharacterized protein</fullName>
    </submittedName>
</protein>
<sequence length="109" mass="12214">MSAADKGQDRGSQHLSAAKIFKSDLFKCTTSQGDCLKKKRLCMYVLEEENGISAWLLRGMKPGPKSLRRVMSETTCMNDLEPDDIPLNFLCIYGRQGKGGEIGKRKKRT</sequence>
<comment type="caution">
    <text evidence="1">The sequence shown here is derived from an EMBL/GenBank/DDBJ whole genome shotgun (WGS) entry which is preliminary data.</text>
</comment>
<keyword evidence="2" id="KW-1185">Reference proteome</keyword>
<dbReference type="AlphaFoldDB" id="A0A371F9F7"/>